<organism evidence="2 3">
    <name type="scientific">Adhaeribacter rhizoryzae</name>
    <dbReference type="NCBI Taxonomy" id="2607907"/>
    <lineage>
        <taxon>Bacteria</taxon>
        <taxon>Pseudomonadati</taxon>
        <taxon>Bacteroidota</taxon>
        <taxon>Cytophagia</taxon>
        <taxon>Cytophagales</taxon>
        <taxon>Hymenobacteraceae</taxon>
        <taxon>Adhaeribacter</taxon>
    </lineage>
</organism>
<dbReference type="InterPro" id="IPR058512">
    <property type="entry name" value="DUF8199"/>
</dbReference>
<proteinExistence type="predicted"/>
<protein>
    <submittedName>
        <fullName evidence="2">Uncharacterized protein</fullName>
    </submittedName>
</protein>
<keyword evidence="3" id="KW-1185">Reference proteome</keyword>
<dbReference type="Proteomes" id="UP000323426">
    <property type="component" value="Unassembled WGS sequence"/>
</dbReference>
<reference evidence="2 3" key="1">
    <citation type="submission" date="2019-09" db="EMBL/GenBank/DDBJ databases">
        <title>Genome sequence and assembly of Adhaeribacter sp.</title>
        <authorList>
            <person name="Chhetri G."/>
        </authorList>
    </citation>
    <scope>NUCLEOTIDE SEQUENCE [LARGE SCALE GENOMIC DNA]</scope>
    <source>
        <strain evidence="2 3">DK36</strain>
    </source>
</reference>
<feature type="signal peptide" evidence="1">
    <location>
        <begin position="1"/>
        <end position="24"/>
    </location>
</feature>
<gene>
    <name evidence="2" type="ORF">F0145_19765</name>
</gene>
<feature type="chain" id="PRO_5024350979" evidence="1">
    <location>
        <begin position="25"/>
        <end position="131"/>
    </location>
</feature>
<evidence type="ECO:0000313" key="3">
    <source>
        <dbReference type="Proteomes" id="UP000323426"/>
    </source>
</evidence>
<accession>A0A5M6D3E7</accession>
<dbReference type="RefSeq" id="WP_150091210.1">
    <property type="nucleotide sequence ID" value="NZ_VWSF01000019.1"/>
</dbReference>
<name>A0A5M6D3E7_9BACT</name>
<evidence type="ECO:0000313" key="2">
    <source>
        <dbReference type="EMBL" id="KAA5542027.1"/>
    </source>
</evidence>
<evidence type="ECO:0000256" key="1">
    <source>
        <dbReference type="SAM" id="SignalP"/>
    </source>
</evidence>
<keyword evidence="1" id="KW-0732">Signal</keyword>
<comment type="caution">
    <text evidence="2">The sequence shown here is derived from an EMBL/GenBank/DDBJ whole genome shotgun (WGS) entry which is preliminary data.</text>
</comment>
<dbReference type="AlphaFoldDB" id="A0A5M6D3E7"/>
<dbReference type="EMBL" id="VWSF01000019">
    <property type="protein sequence ID" value="KAA5542027.1"/>
    <property type="molecule type" value="Genomic_DNA"/>
</dbReference>
<dbReference type="Pfam" id="PF26622">
    <property type="entry name" value="DUF8199"/>
    <property type="match status" value="1"/>
</dbReference>
<sequence length="131" mass="14015">MKAMQKFIHLSLVAAILLASMGFRVTIAHCSGEEGGSISLFADPSCCCGKAAKSPRKSCQDMTCVMQRGVASPINFNSATQQAAKFAKEPVTYPSFTASIRPAILETLPHFTLPPPMSGRSIGILHQTFII</sequence>